<sequence length="146" mass="16541">MVNFFNSNLGSLMMSQNKALITYRQSVTPNTTNTMRSAWRTHHQQEVISQEEFVVQENFQEDEASYEEEPQQNSQSRSLTLTHTAIPFNPIPDFGVVLIPVVPDTPEEGADCNGLQNICKCDAVPNLYWVAIQNRIVCNICSQALY</sequence>
<dbReference type="Proteomes" id="UP001286313">
    <property type="component" value="Unassembled WGS sequence"/>
</dbReference>
<evidence type="ECO:0000313" key="1">
    <source>
        <dbReference type="EMBL" id="KAK3852576.1"/>
    </source>
</evidence>
<protein>
    <submittedName>
        <fullName evidence="1">Uncharacterized protein</fullName>
    </submittedName>
</protein>
<reference evidence="1" key="1">
    <citation type="submission" date="2023-10" db="EMBL/GenBank/DDBJ databases">
        <title>Genome assemblies of two species of porcelain crab, Petrolisthes cinctipes and Petrolisthes manimaculis (Anomura: Porcellanidae).</title>
        <authorList>
            <person name="Angst P."/>
        </authorList>
    </citation>
    <scope>NUCLEOTIDE SEQUENCE</scope>
    <source>
        <strain evidence="1">PB745_01</strain>
        <tissue evidence="1">Gill</tissue>
    </source>
</reference>
<gene>
    <name evidence="1" type="ORF">Pcinc_040845</name>
</gene>
<dbReference type="AlphaFoldDB" id="A0AAE1BKR2"/>
<comment type="caution">
    <text evidence="1">The sequence shown here is derived from an EMBL/GenBank/DDBJ whole genome shotgun (WGS) entry which is preliminary data.</text>
</comment>
<organism evidence="1 2">
    <name type="scientific">Petrolisthes cinctipes</name>
    <name type="common">Flat porcelain crab</name>
    <dbReference type="NCBI Taxonomy" id="88211"/>
    <lineage>
        <taxon>Eukaryota</taxon>
        <taxon>Metazoa</taxon>
        <taxon>Ecdysozoa</taxon>
        <taxon>Arthropoda</taxon>
        <taxon>Crustacea</taxon>
        <taxon>Multicrustacea</taxon>
        <taxon>Malacostraca</taxon>
        <taxon>Eumalacostraca</taxon>
        <taxon>Eucarida</taxon>
        <taxon>Decapoda</taxon>
        <taxon>Pleocyemata</taxon>
        <taxon>Anomura</taxon>
        <taxon>Galatheoidea</taxon>
        <taxon>Porcellanidae</taxon>
        <taxon>Petrolisthes</taxon>
    </lineage>
</organism>
<keyword evidence="2" id="KW-1185">Reference proteome</keyword>
<accession>A0AAE1BKR2</accession>
<dbReference type="EMBL" id="JAWQEG010007351">
    <property type="protein sequence ID" value="KAK3852576.1"/>
    <property type="molecule type" value="Genomic_DNA"/>
</dbReference>
<proteinExistence type="predicted"/>
<name>A0AAE1BKR2_PETCI</name>
<evidence type="ECO:0000313" key="2">
    <source>
        <dbReference type="Proteomes" id="UP001286313"/>
    </source>
</evidence>